<dbReference type="Pfam" id="PF04248">
    <property type="entry name" value="NTP_transf_9"/>
    <property type="match status" value="1"/>
</dbReference>
<evidence type="ECO:0000313" key="6">
    <source>
        <dbReference type="Proteomes" id="UP000577697"/>
    </source>
</evidence>
<feature type="region of interest" description="Disordered" evidence="1">
    <location>
        <begin position="103"/>
        <end position="125"/>
    </location>
</feature>
<name>A0AAC8YW67_AMIAI</name>
<proteinExistence type="predicted"/>
<sequence>MEQFKIVPFDAVFFADAVIASTTNAMLQSGHGGPDVFYVPFRDIYFEFLEPMNRTVDRPGWGVARSWGVSAVGEAAQDFMWAVPGPDDSTLTGHGTFNPELARIDAAPAEGSDADRPKLPTDDSMVRDLVETSDLSALQVQELVRRHGHDRAKLEEIAETFKAES</sequence>
<evidence type="ECO:0000259" key="2">
    <source>
        <dbReference type="Pfam" id="PF04248"/>
    </source>
</evidence>
<evidence type="ECO:0000313" key="4">
    <source>
        <dbReference type="EMBL" id="MBB3705106.1"/>
    </source>
</evidence>
<protein>
    <submittedName>
        <fullName evidence="4">Uncharacterized protein (DUF427 family)</fullName>
    </submittedName>
</protein>
<dbReference type="InterPro" id="IPR038694">
    <property type="entry name" value="DUF427_sf"/>
</dbReference>
<evidence type="ECO:0000313" key="5">
    <source>
        <dbReference type="Proteomes" id="UP000075755"/>
    </source>
</evidence>
<reference evidence="4 6" key="2">
    <citation type="submission" date="2020-08" db="EMBL/GenBank/DDBJ databases">
        <title>Genomic Encyclopedia of Type Strains, Phase IV (KMG-IV): sequencing the most valuable type-strain genomes for metagenomic binning, comparative biology and taxonomic classification.</title>
        <authorList>
            <person name="Goeker M."/>
        </authorList>
    </citation>
    <scope>NUCLEOTIDE SEQUENCE [LARGE SCALE GENOMIC DNA]</scope>
    <source>
        <strain evidence="4 6">DSM 10368</strain>
    </source>
</reference>
<dbReference type="Proteomes" id="UP000075755">
    <property type="component" value="Plasmid pAA02"/>
</dbReference>
<dbReference type="KEGG" id="aak:AA2016_6238"/>
<evidence type="ECO:0000313" key="3">
    <source>
        <dbReference type="EMBL" id="AMS45139.1"/>
    </source>
</evidence>
<feature type="compositionally biased region" description="Basic and acidic residues" evidence="1">
    <location>
        <begin position="113"/>
        <end position="125"/>
    </location>
</feature>
<accession>A0AAC8YW67</accession>
<dbReference type="AlphaFoldDB" id="A0AAC8YW67"/>
<keyword evidence="6" id="KW-1185">Reference proteome</keyword>
<dbReference type="EMBL" id="JACICB010000004">
    <property type="protein sequence ID" value="MBB3705106.1"/>
    <property type="molecule type" value="Genomic_DNA"/>
</dbReference>
<dbReference type="Gene3D" id="2.170.150.40">
    <property type="entry name" value="Domain of unknown function (DUF427)"/>
    <property type="match status" value="1"/>
</dbReference>
<feature type="domain" description="DUF427" evidence="2">
    <location>
        <begin position="12"/>
        <end position="88"/>
    </location>
</feature>
<dbReference type="EMBL" id="CP015007">
    <property type="protein sequence ID" value="AMS45139.1"/>
    <property type="molecule type" value="Genomic_DNA"/>
</dbReference>
<dbReference type="RefSeq" id="WP_067969172.1">
    <property type="nucleotide sequence ID" value="NZ_CP015007.1"/>
</dbReference>
<organism evidence="3 5">
    <name type="scientific">Aminobacter aminovorans</name>
    <name type="common">Chelatobacter heintzii</name>
    <dbReference type="NCBI Taxonomy" id="83263"/>
    <lineage>
        <taxon>Bacteria</taxon>
        <taxon>Pseudomonadati</taxon>
        <taxon>Pseudomonadota</taxon>
        <taxon>Alphaproteobacteria</taxon>
        <taxon>Hyphomicrobiales</taxon>
        <taxon>Phyllobacteriaceae</taxon>
        <taxon>Aminobacter</taxon>
    </lineage>
</organism>
<dbReference type="InterPro" id="IPR007361">
    <property type="entry name" value="DUF427"/>
</dbReference>
<reference evidence="3 5" key="1">
    <citation type="submission" date="2016-03" db="EMBL/GenBank/DDBJ databases">
        <title>Complete genome of Aminobacter aminovorans KCTC 2477.</title>
        <authorList>
            <person name="Kim K.M."/>
        </authorList>
    </citation>
    <scope>NUCLEOTIDE SEQUENCE [LARGE SCALE GENOMIC DNA]</scope>
    <source>
        <strain evidence="3 5">KCTC 2477</strain>
        <plasmid evidence="3 5">pAA02</plasmid>
    </source>
</reference>
<evidence type="ECO:0000256" key="1">
    <source>
        <dbReference type="SAM" id="MobiDB-lite"/>
    </source>
</evidence>
<keyword evidence="3" id="KW-0614">Plasmid</keyword>
<dbReference type="Proteomes" id="UP000577697">
    <property type="component" value="Unassembled WGS sequence"/>
</dbReference>
<gene>
    <name evidence="3" type="ORF">AA2016_6238</name>
    <name evidence="4" type="ORF">FHS67_001416</name>
</gene>
<geneLocation type="plasmid" evidence="3 5">
    <name>pAA02</name>
</geneLocation>